<evidence type="ECO:0000259" key="1">
    <source>
        <dbReference type="Pfam" id="PF13480"/>
    </source>
</evidence>
<dbReference type="STRING" id="460265.Mnod_6618"/>
<dbReference type="KEGG" id="mno:Mnod_6618"/>
<accession>B8IEP3</accession>
<dbReference type="EMBL" id="CP001349">
    <property type="protein sequence ID" value="ACL61386.1"/>
    <property type="molecule type" value="Genomic_DNA"/>
</dbReference>
<dbReference type="InterPro" id="IPR038740">
    <property type="entry name" value="BioF2-like_GNAT_dom"/>
</dbReference>
<reference evidence="2 3" key="1">
    <citation type="submission" date="2009-01" db="EMBL/GenBank/DDBJ databases">
        <title>Complete sequence of chromosome of Methylobacterium nodulans ORS 2060.</title>
        <authorList>
            <consortium name="US DOE Joint Genome Institute"/>
            <person name="Lucas S."/>
            <person name="Copeland A."/>
            <person name="Lapidus A."/>
            <person name="Glavina del Rio T."/>
            <person name="Dalin E."/>
            <person name="Tice H."/>
            <person name="Bruce D."/>
            <person name="Goodwin L."/>
            <person name="Pitluck S."/>
            <person name="Sims D."/>
            <person name="Brettin T."/>
            <person name="Detter J.C."/>
            <person name="Han C."/>
            <person name="Larimer F."/>
            <person name="Land M."/>
            <person name="Hauser L."/>
            <person name="Kyrpides N."/>
            <person name="Ivanova N."/>
            <person name="Marx C.J."/>
            <person name="Richardson P."/>
        </authorList>
    </citation>
    <scope>NUCLEOTIDE SEQUENCE [LARGE SCALE GENOMIC DNA]</scope>
    <source>
        <strain evidence="3">LMG 21967 / CNCM I-2342 / ORS 2060</strain>
    </source>
</reference>
<dbReference type="Proteomes" id="UP000008207">
    <property type="component" value="Chromosome"/>
</dbReference>
<evidence type="ECO:0000313" key="3">
    <source>
        <dbReference type="Proteomes" id="UP000008207"/>
    </source>
</evidence>
<evidence type="ECO:0000313" key="2">
    <source>
        <dbReference type="EMBL" id="ACL61386.1"/>
    </source>
</evidence>
<dbReference type="Pfam" id="PF13480">
    <property type="entry name" value="Acetyltransf_6"/>
    <property type="match status" value="1"/>
</dbReference>
<name>B8IEP3_METNO</name>
<sequence>MPILVDADRGGPVSRQHFRREGEAKAGVRIEDCHRSPVTASLNFNAGSCIEVEQADPARFWAVRSSFRDLAARAVRSHAFAEPAIVAAAAEGGQQVIVLLAWGKFSDVAPSALVGAWPLVVRRRGLFSPVRTLASPLNPMCYVGSPVLDESCSVDVLRKFIVFIRNSKLPPVLSLGDLYADDDHMKILEDAFATERVSYEVLGRRRRAKLQSELGGDAYLAETLSSQTRKKLNQKWRRLKEIDDVQEDCSRGRREDILSTLDEILSVEQAGWKGRRSDRGRAVLLDSGKAGFVRSAIRGMAEDDLVACRSIRLGGQLVAGQILLYSGLAAFTWLTAYDEKLSKYSPGILLLKFTTLALLNDPGVCFADSCNPDHSGYMADMWRDHMDVIDIVVDVRPGWSISLRLLSAAQRARRHARSLLRTGYHMLRRSVAGLRSS</sequence>
<organism evidence="2 3">
    <name type="scientific">Methylobacterium nodulans (strain LMG 21967 / CNCM I-2342 / ORS 2060)</name>
    <dbReference type="NCBI Taxonomy" id="460265"/>
    <lineage>
        <taxon>Bacteria</taxon>
        <taxon>Pseudomonadati</taxon>
        <taxon>Pseudomonadota</taxon>
        <taxon>Alphaproteobacteria</taxon>
        <taxon>Hyphomicrobiales</taxon>
        <taxon>Methylobacteriaceae</taxon>
        <taxon>Methylobacterium</taxon>
    </lineage>
</organism>
<dbReference type="eggNOG" id="COG5653">
    <property type="taxonomic scope" value="Bacteria"/>
</dbReference>
<proteinExistence type="predicted"/>
<dbReference type="SUPFAM" id="SSF55729">
    <property type="entry name" value="Acyl-CoA N-acyltransferases (Nat)"/>
    <property type="match status" value="1"/>
</dbReference>
<dbReference type="AlphaFoldDB" id="B8IEP3"/>
<protein>
    <submittedName>
        <fullName evidence="2">Cellulose biosynthesis protein CelD</fullName>
    </submittedName>
</protein>
<dbReference type="HOGENOM" id="CLU_051159_0_0_5"/>
<gene>
    <name evidence="2" type="ordered locus">Mnod_6618</name>
</gene>
<dbReference type="InterPro" id="IPR016181">
    <property type="entry name" value="Acyl_CoA_acyltransferase"/>
</dbReference>
<keyword evidence="3" id="KW-1185">Reference proteome</keyword>
<feature type="domain" description="BioF2-like acetyltransferase" evidence="1">
    <location>
        <begin position="226"/>
        <end position="351"/>
    </location>
</feature>